<dbReference type="SUPFAM" id="SSF47323">
    <property type="entry name" value="Anticodon-binding domain of a subclass of class I aminoacyl-tRNA synthetases"/>
    <property type="match status" value="1"/>
</dbReference>
<dbReference type="InterPro" id="IPR008909">
    <property type="entry name" value="DALR_anticod-bd"/>
</dbReference>
<proteinExistence type="inferred from homology"/>
<evidence type="ECO:0000256" key="1">
    <source>
        <dbReference type="ARBA" id="ARBA00004496"/>
    </source>
</evidence>
<dbReference type="InterPro" id="IPR035684">
    <property type="entry name" value="ArgRS_core"/>
</dbReference>
<dbReference type="FunFam" id="3.40.50.620:FF:000062">
    <property type="entry name" value="Arginine--tRNA ligase"/>
    <property type="match status" value="1"/>
</dbReference>
<evidence type="ECO:0000256" key="8">
    <source>
        <dbReference type="ARBA" id="ARBA00022917"/>
    </source>
</evidence>
<comment type="similarity">
    <text evidence="2 11 12">Belongs to the class-I aminoacyl-tRNA synthetase family.</text>
</comment>
<feature type="short sequence motif" description="'HIGH' region" evidence="11">
    <location>
        <begin position="154"/>
        <end position="164"/>
    </location>
</feature>
<accession>A0A4R1QXQ4</accession>
<evidence type="ECO:0000256" key="10">
    <source>
        <dbReference type="ARBA" id="ARBA00049339"/>
    </source>
</evidence>
<evidence type="ECO:0000259" key="14">
    <source>
        <dbReference type="SMART" id="SM01016"/>
    </source>
</evidence>
<dbReference type="PRINTS" id="PR01038">
    <property type="entry name" value="TRNASYNTHARG"/>
</dbReference>
<dbReference type="SMART" id="SM01016">
    <property type="entry name" value="Arg_tRNA_synt_N"/>
    <property type="match status" value="1"/>
</dbReference>
<keyword evidence="7 11" id="KW-0067">ATP-binding</keyword>
<dbReference type="EMBL" id="SLUM01000014">
    <property type="protein sequence ID" value="TCL56110.1"/>
    <property type="molecule type" value="Genomic_DNA"/>
</dbReference>
<dbReference type="InterPro" id="IPR001412">
    <property type="entry name" value="aa-tRNA-synth_I_CS"/>
</dbReference>
<dbReference type="GO" id="GO:0005524">
    <property type="term" value="F:ATP binding"/>
    <property type="evidence" value="ECO:0007669"/>
    <property type="project" value="UniProtKB-UniRule"/>
</dbReference>
<dbReference type="PANTHER" id="PTHR11956:SF5">
    <property type="entry name" value="ARGININE--TRNA LIGASE, CYTOPLASMIC"/>
    <property type="match status" value="1"/>
</dbReference>
<gene>
    <name evidence="11" type="primary">argS</name>
    <name evidence="15" type="ORF">EDD77_11464</name>
</gene>
<protein>
    <recommendedName>
        <fullName evidence="11">Arginine--tRNA ligase</fullName>
        <ecNumber evidence="11">6.1.1.19</ecNumber>
    </recommendedName>
    <alternativeName>
        <fullName evidence="11">Arginyl-tRNA synthetase</fullName>
        <shortName evidence="11">ArgRS</shortName>
    </alternativeName>
</protein>
<evidence type="ECO:0000256" key="5">
    <source>
        <dbReference type="ARBA" id="ARBA00022598"/>
    </source>
</evidence>
<reference evidence="15 16" key="1">
    <citation type="submission" date="2019-03" db="EMBL/GenBank/DDBJ databases">
        <title>Genomic Encyclopedia of Type Strains, Phase IV (KMG-IV): sequencing the most valuable type-strain genomes for metagenomic binning, comparative biology and taxonomic classification.</title>
        <authorList>
            <person name="Goeker M."/>
        </authorList>
    </citation>
    <scope>NUCLEOTIDE SEQUENCE [LARGE SCALE GENOMIC DNA]</scope>
    <source>
        <strain evidence="15 16">DSM 100451</strain>
    </source>
</reference>
<evidence type="ECO:0000256" key="12">
    <source>
        <dbReference type="RuleBase" id="RU363038"/>
    </source>
</evidence>
<dbReference type="InterPro" id="IPR001278">
    <property type="entry name" value="Arg-tRNA-ligase"/>
</dbReference>
<feature type="domain" description="Arginyl tRNA synthetase N-terminal" evidence="14">
    <location>
        <begin position="28"/>
        <end position="118"/>
    </location>
</feature>
<evidence type="ECO:0000256" key="4">
    <source>
        <dbReference type="ARBA" id="ARBA00022490"/>
    </source>
</evidence>
<dbReference type="NCBIfam" id="TIGR00456">
    <property type="entry name" value="argS"/>
    <property type="match status" value="1"/>
</dbReference>
<feature type="domain" description="DALR anticodon binding" evidence="13">
    <location>
        <begin position="476"/>
        <end position="596"/>
    </location>
</feature>
<sequence length="596" mass="65647">MTNTEYESMIAEMKETYKNYNPRKAALDEARALLTQAAQAAMAAGELPQTDLPDFIVEIPGDVKNGDVASNLAMAGARVFKKAPRQIADAILAHLPSLENSIFSKVEVAGPGFINLFLAPGWFSSVVYGATLNEQYGRTDFGEGKKINVEFVSANPTGPMHLGNARGGALGDCLAAVMDWAGYDVTREFYVNDAGNQIQKFGKSLSARYLQHFKGEEAVPFPEDGYQGEDIKVLASEFAAIEGDKYVDADEETRKQALINYGLPKNIAGLERDLAKYRITYDVWFRESTLHDSGAVQAVIDKLLATGACYRAEDGAIMYKSAQFSEKYGAANKRKDEDEAKDEVLVRANGIPTYFAADIAYHYNKLAVRGFDKAIDIWGADHHGHVARMKGAMDAVGLNGEDLDVILMQLVKLVKDGQQVRMSKRTGKAITLTDLLDEVPIDSARFFFNLREAGSQMDFDLDLAVKEDSDNPVYYVQYAHARICSIVKKLASEGISYEGHTAWAGYQFTEPAELELIRAVSAFPAEIVTSAKNYEPARITRYVIDLAGSFHKFYNACRIKDAEPAARQARLALCLAVKQVIANVLTMFKVTVPESM</sequence>
<dbReference type="InterPro" id="IPR009080">
    <property type="entry name" value="tRNAsynth_Ia_anticodon-bd"/>
</dbReference>
<dbReference type="Gene3D" id="1.10.730.10">
    <property type="entry name" value="Isoleucyl-tRNA Synthetase, Domain 1"/>
    <property type="match status" value="1"/>
</dbReference>
<dbReference type="RefSeq" id="WP_242868318.1">
    <property type="nucleotide sequence ID" value="NZ_CABKVM010000014.1"/>
</dbReference>
<comment type="subcellular location">
    <subcellularLocation>
        <location evidence="1 11">Cytoplasm</location>
    </subcellularLocation>
</comment>
<dbReference type="AlphaFoldDB" id="A0A4R1QXQ4"/>
<dbReference type="FunFam" id="1.10.730.10:FF:000008">
    <property type="entry name" value="Arginine--tRNA ligase"/>
    <property type="match status" value="1"/>
</dbReference>
<dbReference type="CDD" id="cd00671">
    <property type="entry name" value="ArgRS_core"/>
    <property type="match status" value="1"/>
</dbReference>
<dbReference type="SUPFAM" id="SSF55190">
    <property type="entry name" value="Arginyl-tRNA synthetase (ArgRS), N-terminal 'additional' domain"/>
    <property type="match status" value="1"/>
</dbReference>
<keyword evidence="9 11" id="KW-0030">Aminoacyl-tRNA synthetase</keyword>
<dbReference type="Gene3D" id="3.30.1360.70">
    <property type="entry name" value="Arginyl tRNA synthetase N-terminal domain"/>
    <property type="match status" value="1"/>
</dbReference>
<dbReference type="InterPro" id="IPR005148">
    <property type="entry name" value="Arg-tRNA-synth_N"/>
</dbReference>
<evidence type="ECO:0000313" key="16">
    <source>
        <dbReference type="Proteomes" id="UP000295184"/>
    </source>
</evidence>
<evidence type="ECO:0000256" key="11">
    <source>
        <dbReference type="HAMAP-Rule" id="MF_00123"/>
    </source>
</evidence>
<dbReference type="Gene3D" id="3.40.50.620">
    <property type="entry name" value="HUPs"/>
    <property type="match status" value="1"/>
</dbReference>
<evidence type="ECO:0000259" key="13">
    <source>
        <dbReference type="SMART" id="SM00836"/>
    </source>
</evidence>
<comment type="catalytic activity">
    <reaction evidence="10 11">
        <text>tRNA(Arg) + L-arginine + ATP = L-arginyl-tRNA(Arg) + AMP + diphosphate</text>
        <dbReference type="Rhea" id="RHEA:20301"/>
        <dbReference type="Rhea" id="RHEA-COMP:9658"/>
        <dbReference type="Rhea" id="RHEA-COMP:9673"/>
        <dbReference type="ChEBI" id="CHEBI:30616"/>
        <dbReference type="ChEBI" id="CHEBI:32682"/>
        <dbReference type="ChEBI" id="CHEBI:33019"/>
        <dbReference type="ChEBI" id="CHEBI:78442"/>
        <dbReference type="ChEBI" id="CHEBI:78513"/>
        <dbReference type="ChEBI" id="CHEBI:456215"/>
        <dbReference type="EC" id="6.1.1.19"/>
    </reaction>
</comment>
<comment type="caution">
    <text evidence="15">The sequence shown here is derived from an EMBL/GenBank/DDBJ whole genome shotgun (WGS) entry which is preliminary data.</text>
</comment>
<dbReference type="InterPro" id="IPR036695">
    <property type="entry name" value="Arg-tRNA-synth_N_sf"/>
</dbReference>
<dbReference type="GO" id="GO:0004814">
    <property type="term" value="F:arginine-tRNA ligase activity"/>
    <property type="evidence" value="ECO:0007669"/>
    <property type="project" value="UniProtKB-UniRule"/>
</dbReference>
<evidence type="ECO:0000313" key="15">
    <source>
        <dbReference type="EMBL" id="TCL56110.1"/>
    </source>
</evidence>
<dbReference type="GO" id="GO:0006420">
    <property type="term" value="P:arginyl-tRNA aminoacylation"/>
    <property type="evidence" value="ECO:0007669"/>
    <property type="project" value="UniProtKB-UniRule"/>
</dbReference>
<dbReference type="Pfam" id="PF05746">
    <property type="entry name" value="DALR_1"/>
    <property type="match status" value="1"/>
</dbReference>
<name>A0A4R1QXQ4_9FIRM</name>
<dbReference type="HAMAP" id="MF_00123">
    <property type="entry name" value="Arg_tRNA_synth"/>
    <property type="match status" value="1"/>
</dbReference>
<evidence type="ECO:0000256" key="6">
    <source>
        <dbReference type="ARBA" id="ARBA00022741"/>
    </source>
</evidence>
<dbReference type="InterPro" id="IPR014729">
    <property type="entry name" value="Rossmann-like_a/b/a_fold"/>
</dbReference>
<comment type="subunit">
    <text evidence="3 11">Monomer.</text>
</comment>
<evidence type="ECO:0000256" key="7">
    <source>
        <dbReference type="ARBA" id="ARBA00022840"/>
    </source>
</evidence>
<keyword evidence="8 11" id="KW-0648">Protein biosynthesis</keyword>
<dbReference type="STRING" id="1650663.GCA_001486665_01009"/>
<organism evidence="15 16">
    <name type="scientific">Allofournierella massiliensis</name>
    <dbReference type="NCBI Taxonomy" id="1650663"/>
    <lineage>
        <taxon>Bacteria</taxon>
        <taxon>Bacillati</taxon>
        <taxon>Bacillota</taxon>
        <taxon>Clostridia</taxon>
        <taxon>Eubacteriales</taxon>
        <taxon>Oscillospiraceae</taxon>
        <taxon>Allofournierella</taxon>
    </lineage>
</organism>
<keyword evidence="6 11" id="KW-0547">Nucleotide-binding</keyword>
<dbReference type="Pfam" id="PF00750">
    <property type="entry name" value="tRNA-synt_1d"/>
    <property type="match status" value="1"/>
</dbReference>
<evidence type="ECO:0000256" key="3">
    <source>
        <dbReference type="ARBA" id="ARBA00011245"/>
    </source>
</evidence>
<dbReference type="PANTHER" id="PTHR11956">
    <property type="entry name" value="ARGINYL-TRNA SYNTHETASE"/>
    <property type="match status" value="1"/>
</dbReference>
<dbReference type="Pfam" id="PF03485">
    <property type="entry name" value="Arg_tRNA_synt_N"/>
    <property type="match status" value="1"/>
</dbReference>
<dbReference type="SMART" id="SM00836">
    <property type="entry name" value="DALR_1"/>
    <property type="match status" value="1"/>
</dbReference>
<dbReference type="Proteomes" id="UP000295184">
    <property type="component" value="Unassembled WGS sequence"/>
</dbReference>
<dbReference type="EC" id="6.1.1.19" evidence="11"/>
<keyword evidence="5 11" id="KW-0436">Ligase</keyword>
<dbReference type="SUPFAM" id="SSF52374">
    <property type="entry name" value="Nucleotidylyl transferase"/>
    <property type="match status" value="1"/>
</dbReference>
<evidence type="ECO:0000256" key="2">
    <source>
        <dbReference type="ARBA" id="ARBA00005594"/>
    </source>
</evidence>
<dbReference type="PROSITE" id="PS00178">
    <property type="entry name" value="AA_TRNA_LIGASE_I"/>
    <property type="match status" value="1"/>
</dbReference>
<dbReference type="GO" id="GO:0005737">
    <property type="term" value="C:cytoplasm"/>
    <property type="evidence" value="ECO:0007669"/>
    <property type="project" value="UniProtKB-SubCell"/>
</dbReference>
<evidence type="ECO:0000256" key="9">
    <source>
        <dbReference type="ARBA" id="ARBA00023146"/>
    </source>
</evidence>
<keyword evidence="4 11" id="KW-0963">Cytoplasm</keyword>